<dbReference type="GO" id="GO:0004519">
    <property type="term" value="F:endonuclease activity"/>
    <property type="evidence" value="ECO:0007669"/>
    <property type="project" value="UniProtKB-KW"/>
</dbReference>
<dbReference type="CDD" id="cd06260">
    <property type="entry name" value="DUF820-like"/>
    <property type="match status" value="1"/>
</dbReference>
<comment type="caution">
    <text evidence="2">The sequence shown here is derived from an EMBL/GenBank/DDBJ whole genome shotgun (WGS) entry which is preliminary data.</text>
</comment>
<dbReference type="InterPro" id="IPR012296">
    <property type="entry name" value="Nuclease_put_TT1808"/>
</dbReference>
<proteinExistence type="predicted"/>
<dbReference type="SUPFAM" id="SSF52980">
    <property type="entry name" value="Restriction endonuclease-like"/>
    <property type="match status" value="1"/>
</dbReference>
<keyword evidence="2" id="KW-0255">Endonuclease</keyword>
<dbReference type="PANTHER" id="PTHR47152">
    <property type="entry name" value="SLR2084 PROTEIN-RELATED"/>
    <property type="match status" value="1"/>
</dbReference>
<dbReference type="RefSeq" id="WP_425244330.1">
    <property type="nucleotide sequence ID" value="NZ_JAFIRA010000001.1"/>
</dbReference>
<dbReference type="PANTHER" id="PTHR47152:SF1">
    <property type="entry name" value="SLL1186 PROTEIN"/>
    <property type="match status" value="1"/>
</dbReference>
<organism evidence="2 3">
    <name type="scientific">Thermostichus vulcanus str. 'Rupite'</name>
    <dbReference type="NCBI Taxonomy" id="2813851"/>
    <lineage>
        <taxon>Bacteria</taxon>
        <taxon>Bacillati</taxon>
        <taxon>Cyanobacteriota</taxon>
        <taxon>Cyanophyceae</taxon>
        <taxon>Thermostichales</taxon>
        <taxon>Thermostichaceae</taxon>
        <taxon>Thermostichus</taxon>
    </lineage>
</organism>
<sequence length="215" mass="24466">MYALISPDKTQLPPGAVVSIPGTWQDYCALRDSRGDGSIPRIKYRQGEILLMSPLPRHGREAHLISRMVESLLDSQQRDFEAFTPITMELPEEGGIEPDYCFYIDNLSASLGKDRMDWSVDPPPDLVIEIDVTTYTAAEDYWPYRVPEVWLLKHSGLQIYAWSEVGYQLRSSSRFFPELNLSSLVSTLLQSALEKGSGRALREWRRSLPVDLDVE</sequence>
<dbReference type="Gene3D" id="3.90.1570.10">
    <property type="entry name" value="tt1808, chain A"/>
    <property type="match status" value="1"/>
</dbReference>
<gene>
    <name evidence="2" type="ORF">JX360_01165</name>
</gene>
<evidence type="ECO:0000259" key="1">
    <source>
        <dbReference type="Pfam" id="PF05685"/>
    </source>
</evidence>
<keyword evidence="2" id="KW-0378">Hydrolase</keyword>
<dbReference type="Proteomes" id="UP000830835">
    <property type="component" value="Unassembled WGS sequence"/>
</dbReference>
<accession>A0ABT0C727</accession>
<name>A0ABT0C727_THEVL</name>
<protein>
    <submittedName>
        <fullName evidence="2">Uma2 family endonuclease</fullName>
    </submittedName>
</protein>
<dbReference type="InterPro" id="IPR011335">
    <property type="entry name" value="Restrct_endonuc-II-like"/>
</dbReference>
<evidence type="ECO:0000313" key="2">
    <source>
        <dbReference type="EMBL" id="MCJ2541527.1"/>
    </source>
</evidence>
<keyword evidence="2" id="KW-0540">Nuclease</keyword>
<dbReference type="InterPro" id="IPR008538">
    <property type="entry name" value="Uma2"/>
</dbReference>
<dbReference type="Pfam" id="PF05685">
    <property type="entry name" value="Uma2"/>
    <property type="match status" value="1"/>
</dbReference>
<keyword evidence="3" id="KW-1185">Reference proteome</keyword>
<evidence type="ECO:0000313" key="3">
    <source>
        <dbReference type="Proteomes" id="UP000830835"/>
    </source>
</evidence>
<reference evidence="2" key="1">
    <citation type="submission" date="2021-02" db="EMBL/GenBank/DDBJ databases">
        <title>The CRISPR/cas machinery reduction and long-range gene transfer in the hot spring cyanobacterium Synechococcus.</title>
        <authorList>
            <person name="Dvorak P."/>
            <person name="Jahodarova E."/>
            <person name="Hasler P."/>
            <person name="Poulickova A."/>
        </authorList>
    </citation>
    <scope>NUCLEOTIDE SEQUENCE</scope>
    <source>
        <strain evidence="2">Rupite</strain>
    </source>
</reference>
<dbReference type="EMBL" id="JAFIRA010000001">
    <property type="protein sequence ID" value="MCJ2541527.1"/>
    <property type="molecule type" value="Genomic_DNA"/>
</dbReference>
<feature type="domain" description="Putative restriction endonuclease" evidence="1">
    <location>
        <begin position="24"/>
        <end position="186"/>
    </location>
</feature>